<reference evidence="1" key="1">
    <citation type="submission" date="2010-12" db="EMBL/GenBank/DDBJ databases">
        <title>Complete sequence of Rhodopseudomonas palustris DX-1.</title>
        <authorList>
            <consortium name="US DOE Joint Genome Institute"/>
            <person name="Lucas S."/>
            <person name="Copeland A."/>
            <person name="Lapidus A."/>
            <person name="Cheng J.-F."/>
            <person name="Goodwin L."/>
            <person name="Pitluck S."/>
            <person name="Misra M."/>
            <person name="Chertkov O."/>
            <person name="Detter J.C."/>
            <person name="Han C."/>
            <person name="Tapia R."/>
            <person name="Land M."/>
            <person name="Hauser L."/>
            <person name="Kyrpides N."/>
            <person name="Ivanova N."/>
            <person name="Ovchinnikova G."/>
            <person name="Logan B."/>
            <person name="Oda Y."/>
            <person name="Harwood C."/>
            <person name="Woyke T."/>
        </authorList>
    </citation>
    <scope>NUCLEOTIDE SEQUENCE [LARGE SCALE GENOMIC DNA]</scope>
    <source>
        <strain evidence="1">DX-1</strain>
    </source>
</reference>
<dbReference type="HOGENOM" id="CLU_3157214_0_0_5"/>
<dbReference type="EMBL" id="CP002418">
    <property type="protein sequence ID" value="ADU41849.1"/>
    <property type="molecule type" value="Genomic_DNA"/>
</dbReference>
<dbReference type="AlphaFoldDB" id="E6VH77"/>
<accession>E6VH77</accession>
<name>E6VH77_RHOPX</name>
<protein>
    <submittedName>
        <fullName evidence="1">Uncharacterized protein</fullName>
    </submittedName>
</protein>
<proteinExistence type="predicted"/>
<dbReference type="Proteomes" id="UP000001402">
    <property type="component" value="Chromosome"/>
</dbReference>
<dbReference type="KEGG" id="rpx:Rpdx1_0206"/>
<organism evidence="1 2">
    <name type="scientific">Rhodopseudomonas palustris (strain DX-1)</name>
    <dbReference type="NCBI Taxonomy" id="652103"/>
    <lineage>
        <taxon>Bacteria</taxon>
        <taxon>Pseudomonadati</taxon>
        <taxon>Pseudomonadota</taxon>
        <taxon>Alphaproteobacteria</taxon>
        <taxon>Hyphomicrobiales</taxon>
        <taxon>Nitrobacteraceae</taxon>
        <taxon>Rhodopseudomonas</taxon>
    </lineage>
</organism>
<sequence length="48" mass="5374" precursor="true">MSDKAKQLIAGALFLTVCFALLAWNDAQVRRDGGRYGPDGIWRSYGER</sequence>
<evidence type="ECO:0000313" key="1">
    <source>
        <dbReference type="EMBL" id="ADU41849.1"/>
    </source>
</evidence>
<gene>
    <name evidence="1" type="ordered locus">Rpdx1_0206</name>
</gene>
<evidence type="ECO:0000313" key="2">
    <source>
        <dbReference type="Proteomes" id="UP000001402"/>
    </source>
</evidence>